<keyword evidence="7 9" id="KW-1133">Transmembrane helix</keyword>
<evidence type="ECO:0000313" key="13">
    <source>
        <dbReference type="Proteomes" id="UP001153737"/>
    </source>
</evidence>
<organism evidence="12 13">
    <name type="scientific">Phaedon cochleariae</name>
    <name type="common">Mustard beetle</name>
    <dbReference type="NCBI Taxonomy" id="80249"/>
    <lineage>
        <taxon>Eukaryota</taxon>
        <taxon>Metazoa</taxon>
        <taxon>Ecdysozoa</taxon>
        <taxon>Arthropoda</taxon>
        <taxon>Hexapoda</taxon>
        <taxon>Insecta</taxon>
        <taxon>Pterygota</taxon>
        <taxon>Neoptera</taxon>
        <taxon>Endopterygota</taxon>
        <taxon>Coleoptera</taxon>
        <taxon>Polyphaga</taxon>
        <taxon>Cucujiformia</taxon>
        <taxon>Chrysomeloidea</taxon>
        <taxon>Chrysomelidae</taxon>
        <taxon>Chrysomelinae</taxon>
        <taxon>Chrysomelini</taxon>
        <taxon>Phaedon</taxon>
    </lineage>
</organism>
<dbReference type="FunFam" id="1.20.1560.10:FF:000006">
    <property type="entry name" value="ATP-binding cassette, sub-family C (CFTR/MRP), member 9"/>
    <property type="match status" value="1"/>
</dbReference>
<protein>
    <submittedName>
        <fullName evidence="12">Uncharacterized protein</fullName>
    </submittedName>
</protein>
<evidence type="ECO:0000256" key="1">
    <source>
        <dbReference type="ARBA" id="ARBA00004141"/>
    </source>
</evidence>
<evidence type="ECO:0000313" key="12">
    <source>
        <dbReference type="EMBL" id="CAG9825249.1"/>
    </source>
</evidence>
<dbReference type="GO" id="GO:0016887">
    <property type="term" value="F:ATP hydrolysis activity"/>
    <property type="evidence" value="ECO:0007669"/>
    <property type="project" value="InterPro"/>
</dbReference>
<keyword evidence="6" id="KW-0067">ATP-binding</keyword>
<dbReference type="PROSITE" id="PS50929">
    <property type="entry name" value="ABC_TM1F"/>
    <property type="match status" value="2"/>
</dbReference>
<dbReference type="FunFam" id="1.20.1560.10:FF:000014">
    <property type="entry name" value="Multidrug resistance-associated protein member 4"/>
    <property type="match status" value="1"/>
</dbReference>
<feature type="domain" description="ABC transmembrane type-1" evidence="11">
    <location>
        <begin position="709"/>
        <end position="978"/>
    </location>
</feature>
<gene>
    <name evidence="12" type="ORF">PHAECO_LOCUS12956</name>
</gene>
<feature type="transmembrane region" description="Helical" evidence="9">
    <location>
        <begin position="132"/>
        <end position="154"/>
    </location>
</feature>
<dbReference type="InterPro" id="IPR050173">
    <property type="entry name" value="ABC_transporter_C-like"/>
</dbReference>
<feature type="transmembrane region" description="Helical" evidence="9">
    <location>
        <begin position="90"/>
        <end position="112"/>
    </location>
</feature>
<dbReference type="InterPro" id="IPR017871">
    <property type="entry name" value="ABC_transporter-like_CS"/>
</dbReference>
<reference evidence="12" key="1">
    <citation type="submission" date="2022-01" db="EMBL/GenBank/DDBJ databases">
        <authorList>
            <person name="King R."/>
        </authorList>
    </citation>
    <scope>NUCLEOTIDE SEQUENCE</scope>
</reference>
<dbReference type="FunFam" id="3.40.50.300:FF:000973">
    <property type="entry name" value="Multidrug resistance-associated protein 4"/>
    <property type="match status" value="1"/>
</dbReference>
<evidence type="ECO:0000256" key="2">
    <source>
        <dbReference type="ARBA" id="ARBA00022448"/>
    </source>
</evidence>
<feature type="transmembrane region" description="Helical" evidence="9">
    <location>
        <begin position="923"/>
        <end position="943"/>
    </location>
</feature>
<dbReference type="InterPro" id="IPR044726">
    <property type="entry name" value="ABCC_6TM_D2"/>
</dbReference>
<keyword evidence="2" id="KW-0813">Transport</keyword>
<dbReference type="CDD" id="cd18580">
    <property type="entry name" value="ABC_6TM_ABCC_D2"/>
    <property type="match status" value="1"/>
</dbReference>
<keyword evidence="4" id="KW-0677">Repeat</keyword>
<feature type="transmembrane region" description="Helical" evidence="9">
    <location>
        <begin position="205"/>
        <end position="228"/>
    </location>
</feature>
<dbReference type="PROSITE" id="PS50893">
    <property type="entry name" value="ABC_TRANSPORTER_2"/>
    <property type="match status" value="2"/>
</dbReference>
<feature type="domain" description="ABC transmembrane type-1" evidence="11">
    <location>
        <begin position="98"/>
        <end position="374"/>
    </location>
</feature>
<name>A0A9N9SMG9_PHACE</name>
<accession>A0A9N9SMG9</accession>
<sequence>MDVCEKKKRKLHPRERANFLSRITFFYTSGIFWRTYKEGTLEQNDLYDVLENCQAENLDASLEKHMKNDHAKHGAISIYRILWSCYGIEYLSIGIVQLIIRTLVIITIPMTLSKVVLYFQPGQTELTKKEAILLGTLLILLNLMNVTYIHNYLLRLSEFGIRVRTAFCSAMYRKCLRLTPSCLSEITVGKIVTLMTKDVTTFESIIFYGNDTWIGITQGILVCCLIYYRIGSASFFTIGFFILVIPVQVYIGIIVSKLKKYSCNKTDERLQTTKETFTAIQTIKMYAWEEYFENQICGARKKEITSILKIFLVNTASLLLGTLTSKIAFYLLLMTCIWFGENLSAELIYYLMTLFLRIRHALTVAIPKGVVVTGELVAAIDRIESLLNANEIQEQRENRKIYQEEPRILLTDLTIATDREVILENTTLCIGSGLTVITGPVGCGKTSLLKVLLGEHPVRDGKVNIIGSISYASQDPWIFPSSLKQNIVFGETFDSSRYEKVLEVCALNFDIDQFEFGDDIIVSDKGTNLSKGQKARVNLARAVYKRADIYLLDDCLTSVDAAVRRFIFENCIKGFLKDKTCIFVTQRLENLSKDDKILFIQNGTIDVNHEIAAKDGIDFFPNDISAISKCEGINNNIVEEIEENQQETTKLLQQYTRYNNIYREENSSGRVIWSVYGEYIKYGGGYIIFFFIILFFISNQFSKSYTEKVLSNWVDEMNEEVTPRILTKTSVSSASSISMVYSILTLATIIVSVVTSWAFFSFTKKASLGLHNSMTNSVINATMKFFDGNLIGNILNRFSKDLSVIDEQFPSIVFEFLEISFGYVGIVVLIATVNVVFLAPMLIISLILFLLRTFYVPTGRSLQRLDLSTRSPVIGYLNASLEGLPTIRAFSAQPILSMEFNRHQDLYTSATYTSKCCQRAFGYALDICCTVFVAVIIAVFLAVDTGSSVGDIGLGITQAFTLSGVVQYGIRQWAELETKITSVERVMEYTRTEREQKDGEIPGTDWPIDCSIDYKNVRLTYAYGKLWTLKDINLSIHDQEKIGIVGRTGAGKSSIISTLFRLYSYEGQITIGKADIQTIPLTFYRSKIAIIPQEPLLFTGTIRANIDPFHRHEDEDIWRAIEKVKLKHLVPTLTTAVVASGDNFSAGQKQLMCLARALVSRSKIIVMDEATSDMDRESDAVISEVIKENFQACTVVIIAHKLQSVLGCDRVMVVQSGKIVEFDSPKVLARDENGHFRKLLEKAGIENIFEEKT</sequence>
<dbReference type="PROSITE" id="PS00211">
    <property type="entry name" value="ABC_TRANSPORTER_1"/>
    <property type="match status" value="2"/>
</dbReference>
<feature type="domain" description="ABC transporter" evidence="10">
    <location>
        <begin position="1012"/>
        <end position="1241"/>
    </location>
</feature>
<dbReference type="InterPro" id="IPR036640">
    <property type="entry name" value="ABC1_TM_sf"/>
</dbReference>
<dbReference type="EMBL" id="OU896715">
    <property type="protein sequence ID" value="CAG9825249.1"/>
    <property type="molecule type" value="Genomic_DNA"/>
</dbReference>
<dbReference type="Proteomes" id="UP001153737">
    <property type="component" value="Chromosome 9"/>
</dbReference>
<dbReference type="Gene3D" id="1.20.1560.10">
    <property type="entry name" value="ABC transporter type 1, transmembrane domain"/>
    <property type="match status" value="2"/>
</dbReference>
<dbReference type="PANTHER" id="PTHR24223">
    <property type="entry name" value="ATP-BINDING CASSETTE SUB-FAMILY C"/>
    <property type="match status" value="1"/>
</dbReference>
<feature type="transmembrane region" description="Helical" evidence="9">
    <location>
        <begin position="812"/>
        <end position="831"/>
    </location>
</feature>
<feature type="transmembrane region" description="Helical" evidence="9">
    <location>
        <begin position="234"/>
        <end position="255"/>
    </location>
</feature>
<dbReference type="SMART" id="SM00382">
    <property type="entry name" value="AAA"/>
    <property type="match status" value="2"/>
</dbReference>
<dbReference type="InterPro" id="IPR044746">
    <property type="entry name" value="ABCC_6TM_D1"/>
</dbReference>
<dbReference type="InterPro" id="IPR003439">
    <property type="entry name" value="ABC_transporter-like_ATP-bd"/>
</dbReference>
<feature type="transmembrane region" description="Helical" evidence="9">
    <location>
        <begin position="679"/>
        <end position="697"/>
    </location>
</feature>
<proteinExistence type="predicted"/>
<dbReference type="InterPro" id="IPR027417">
    <property type="entry name" value="P-loop_NTPase"/>
</dbReference>
<reference evidence="12" key="2">
    <citation type="submission" date="2022-10" db="EMBL/GenBank/DDBJ databases">
        <authorList>
            <consortium name="ENA_rothamsted_submissions"/>
            <consortium name="culmorum"/>
            <person name="King R."/>
        </authorList>
    </citation>
    <scope>NUCLEOTIDE SEQUENCE</scope>
</reference>
<evidence type="ECO:0000256" key="6">
    <source>
        <dbReference type="ARBA" id="ARBA00022840"/>
    </source>
</evidence>
<keyword evidence="5" id="KW-0547">Nucleotide-binding</keyword>
<evidence type="ECO:0000256" key="7">
    <source>
        <dbReference type="ARBA" id="ARBA00022989"/>
    </source>
</evidence>
<dbReference type="CDD" id="cd18579">
    <property type="entry name" value="ABC_6TM_ABCC_D1"/>
    <property type="match status" value="1"/>
</dbReference>
<evidence type="ECO:0000256" key="4">
    <source>
        <dbReference type="ARBA" id="ARBA00022737"/>
    </source>
</evidence>
<comment type="subcellular location">
    <subcellularLocation>
        <location evidence="1">Membrane</location>
        <topology evidence="1">Multi-pass membrane protein</topology>
    </subcellularLocation>
</comment>
<evidence type="ECO:0000256" key="9">
    <source>
        <dbReference type="SAM" id="Phobius"/>
    </source>
</evidence>
<feature type="domain" description="ABC transporter" evidence="10">
    <location>
        <begin position="408"/>
        <end position="627"/>
    </location>
</feature>
<evidence type="ECO:0000256" key="3">
    <source>
        <dbReference type="ARBA" id="ARBA00022692"/>
    </source>
</evidence>
<keyword evidence="3 9" id="KW-0812">Transmembrane</keyword>
<keyword evidence="13" id="KW-1185">Reference proteome</keyword>
<dbReference type="GO" id="GO:0016020">
    <property type="term" value="C:membrane"/>
    <property type="evidence" value="ECO:0007669"/>
    <property type="project" value="UniProtKB-SubCell"/>
</dbReference>
<dbReference type="Gene3D" id="3.40.50.300">
    <property type="entry name" value="P-loop containing nucleotide triphosphate hydrolases"/>
    <property type="match status" value="2"/>
</dbReference>
<dbReference type="SUPFAM" id="SSF90123">
    <property type="entry name" value="ABC transporter transmembrane region"/>
    <property type="match status" value="2"/>
</dbReference>
<dbReference type="GO" id="GO:0140359">
    <property type="term" value="F:ABC-type transporter activity"/>
    <property type="evidence" value="ECO:0007669"/>
    <property type="project" value="InterPro"/>
</dbReference>
<dbReference type="AlphaFoldDB" id="A0A9N9SMG9"/>
<dbReference type="GO" id="GO:0005524">
    <property type="term" value="F:ATP binding"/>
    <property type="evidence" value="ECO:0007669"/>
    <property type="project" value="UniProtKB-KW"/>
</dbReference>
<dbReference type="CDD" id="cd03244">
    <property type="entry name" value="ABCC_MRP_domain2"/>
    <property type="match status" value="1"/>
</dbReference>
<dbReference type="CDD" id="cd03250">
    <property type="entry name" value="ABCC_MRP_domain1"/>
    <property type="match status" value="1"/>
</dbReference>
<feature type="transmembrane region" description="Helical" evidence="9">
    <location>
        <begin position="739"/>
        <end position="760"/>
    </location>
</feature>
<dbReference type="SUPFAM" id="SSF52540">
    <property type="entry name" value="P-loop containing nucleoside triphosphate hydrolases"/>
    <property type="match status" value="2"/>
</dbReference>
<evidence type="ECO:0000256" key="5">
    <source>
        <dbReference type="ARBA" id="ARBA00022741"/>
    </source>
</evidence>
<dbReference type="Pfam" id="PF00664">
    <property type="entry name" value="ABC_membrane"/>
    <property type="match status" value="2"/>
</dbReference>
<keyword evidence="8 9" id="KW-0472">Membrane</keyword>
<evidence type="ECO:0000256" key="8">
    <source>
        <dbReference type="ARBA" id="ARBA00023136"/>
    </source>
</evidence>
<dbReference type="PANTHER" id="PTHR24223:SF448">
    <property type="entry name" value="FI20146P1-RELATED"/>
    <property type="match status" value="1"/>
</dbReference>
<dbReference type="Pfam" id="PF00005">
    <property type="entry name" value="ABC_tran"/>
    <property type="match status" value="2"/>
</dbReference>
<dbReference type="FunFam" id="3.40.50.300:FF:000163">
    <property type="entry name" value="Multidrug resistance-associated protein member 4"/>
    <property type="match status" value="1"/>
</dbReference>
<evidence type="ECO:0000259" key="10">
    <source>
        <dbReference type="PROSITE" id="PS50893"/>
    </source>
</evidence>
<dbReference type="OrthoDB" id="6500128at2759"/>
<dbReference type="InterPro" id="IPR003593">
    <property type="entry name" value="AAA+_ATPase"/>
</dbReference>
<feature type="transmembrane region" description="Helical" evidence="9">
    <location>
        <begin position="306"/>
        <end position="323"/>
    </location>
</feature>
<dbReference type="InterPro" id="IPR011527">
    <property type="entry name" value="ABC1_TM_dom"/>
</dbReference>
<evidence type="ECO:0000259" key="11">
    <source>
        <dbReference type="PROSITE" id="PS50929"/>
    </source>
</evidence>